<reference evidence="9 10" key="1">
    <citation type="journal article" date="2020" name="bioRxiv">
        <title>Sequence and annotation of 42 cannabis genomes reveals extensive copy number variation in cannabinoid synthesis and pathogen resistance genes.</title>
        <authorList>
            <person name="Mckernan K.J."/>
            <person name="Helbert Y."/>
            <person name="Kane L.T."/>
            <person name="Ebling H."/>
            <person name="Zhang L."/>
            <person name="Liu B."/>
            <person name="Eaton Z."/>
            <person name="Mclaughlin S."/>
            <person name="Kingan S."/>
            <person name="Baybayan P."/>
            <person name="Concepcion G."/>
            <person name="Jordan M."/>
            <person name="Riva A."/>
            <person name="Barbazuk W."/>
            <person name="Harkins T."/>
        </authorList>
    </citation>
    <scope>NUCLEOTIDE SEQUENCE [LARGE SCALE GENOMIC DNA]</scope>
    <source>
        <strain evidence="9 10">cv. Jamaican Lion 4</strain>
        <strain evidence="8">Father</strain>
        <strain evidence="7">Mother</strain>
        <tissue evidence="7">Leaf</tissue>
    </source>
</reference>
<dbReference type="PROSITE" id="PS51477">
    <property type="entry name" value="PAH"/>
    <property type="match status" value="2"/>
</dbReference>
<dbReference type="Proteomes" id="UP000583929">
    <property type="component" value="Unassembled WGS sequence"/>
</dbReference>
<dbReference type="GO" id="GO:0000785">
    <property type="term" value="C:chromatin"/>
    <property type="evidence" value="ECO:0007669"/>
    <property type="project" value="TreeGrafter"/>
</dbReference>
<comment type="caution">
    <text evidence="7">The sequence shown here is derived from an EMBL/GenBank/DDBJ whole genome shotgun (WGS) entry which is preliminary data.</text>
</comment>
<feature type="domain" description="Histone deacetylase interacting" evidence="6">
    <location>
        <begin position="204"/>
        <end position="307"/>
    </location>
</feature>
<evidence type="ECO:0000256" key="2">
    <source>
        <dbReference type="ARBA" id="ARBA00022491"/>
    </source>
</evidence>
<dbReference type="PANTHER" id="PTHR12346">
    <property type="entry name" value="SIN3B-RELATED"/>
    <property type="match status" value="1"/>
</dbReference>
<dbReference type="InterPro" id="IPR036600">
    <property type="entry name" value="PAH_sf"/>
</dbReference>
<evidence type="ECO:0000259" key="6">
    <source>
        <dbReference type="SMART" id="SM00761"/>
    </source>
</evidence>
<dbReference type="InterPro" id="IPR013194">
    <property type="entry name" value="HDAC_interact_dom"/>
</dbReference>
<dbReference type="GO" id="GO:0000118">
    <property type="term" value="C:histone deacetylase complex"/>
    <property type="evidence" value="ECO:0007669"/>
    <property type="project" value="TreeGrafter"/>
</dbReference>
<feature type="region of interest" description="Disordered" evidence="5">
    <location>
        <begin position="377"/>
        <end position="397"/>
    </location>
</feature>
<evidence type="ECO:0000256" key="5">
    <source>
        <dbReference type="SAM" id="MobiDB-lite"/>
    </source>
</evidence>
<dbReference type="PANTHER" id="PTHR12346:SF0">
    <property type="entry name" value="SIN3A, ISOFORM G"/>
    <property type="match status" value="1"/>
</dbReference>
<dbReference type="EMBL" id="JAATIP010000153">
    <property type="protein sequence ID" value="KAF4366211.1"/>
    <property type="molecule type" value="Genomic_DNA"/>
</dbReference>
<evidence type="ECO:0000313" key="7">
    <source>
        <dbReference type="EMBL" id="KAF4366211.1"/>
    </source>
</evidence>
<evidence type="ECO:0000256" key="4">
    <source>
        <dbReference type="PROSITE-ProRule" id="PRU00810"/>
    </source>
</evidence>
<dbReference type="AlphaFoldDB" id="A0A7J6F687"/>
<keyword evidence="10" id="KW-1185">Reference proteome</keyword>
<sequence>MKRSIDEVYNMDSHELEEPPSMDCSLEFVRVLKDVLIPNKMDKYNAFMNAMKEFKNQRLDYETLIKKITNLFIEDHQHLISGFNTFLPKQYRITVDHEKDEDEEEENDEEDANNIDALEEAEIFVNKIKTRFQGENDDYMYRSFLLILAKCKDVNKPPISQVHKEVEILFKDYPDLLVEFTNFLPIEVQKHNNNNNNYKLDLNKCVNCTPSYRLIPMNYPTPCVSQRTKLGGEVLNDHCVLFSSSVSDQEYQSSKHGSKNKYRDILFKCEDDMFELDMLLESVKSTIERAEKLMESMNNKLVRGCIENHFTPMNLRCIEMLYGDYGLDILDQLRKNTCRVLPVILNRLYQKRQEHEASRSSFNKIWANVFAENHHKSLLHRTKQQDTDAEIEESERS</sequence>
<dbReference type="SMART" id="SM00761">
    <property type="entry name" value="HDAC_interact"/>
    <property type="match status" value="1"/>
</dbReference>
<dbReference type="Gene3D" id="1.20.1160.11">
    <property type="entry name" value="Paired amphipathic helix"/>
    <property type="match status" value="2"/>
</dbReference>
<dbReference type="GO" id="GO:0000122">
    <property type="term" value="P:negative regulation of transcription by RNA polymerase II"/>
    <property type="evidence" value="ECO:0007669"/>
    <property type="project" value="TreeGrafter"/>
</dbReference>
<dbReference type="Proteomes" id="UP000525078">
    <property type="component" value="Unassembled WGS sequence"/>
</dbReference>
<accession>A0A7J6F687</accession>
<feature type="compositionally biased region" description="Acidic residues" evidence="5">
    <location>
        <begin position="387"/>
        <end position="397"/>
    </location>
</feature>
<evidence type="ECO:0000313" key="10">
    <source>
        <dbReference type="Proteomes" id="UP000583929"/>
    </source>
</evidence>
<evidence type="ECO:0000313" key="8">
    <source>
        <dbReference type="EMBL" id="KAF4404954.1"/>
    </source>
</evidence>
<gene>
    <name evidence="7" type="ORF">F8388_014929</name>
    <name evidence="8" type="ORF">G4B88_006340</name>
</gene>
<keyword evidence="3 4" id="KW-0539">Nucleus</keyword>
<protein>
    <recommendedName>
        <fullName evidence="6">Histone deacetylase interacting domain-containing protein</fullName>
    </recommendedName>
</protein>
<evidence type="ECO:0000256" key="1">
    <source>
        <dbReference type="ARBA" id="ARBA00004123"/>
    </source>
</evidence>
<evidence type="ECO:0000313" key="9">
    <source>
        <dbReference type="Proteomes" id="UP000525078"/>
    </source>
</evidence>
<organism evidence="7 9">
    <name type="scientific">Cannabis sativa</name>
    <name type="common">Hemp</name>
    <name type="synonym">Marijuana</name>
    <dbReference type="NCBI Taxonomy" id="3483"/>
    <lineage>
        <taxon>Eukaryota</taxon>
        <taxon>Viridiplantae</taxon>
        <taxon>Streptophyta</taxon>
        <taxon>Embryophyta</taxon>
        <taxon>Tracheophyta</taxon>
        <taxon>Spermatophyta</taxon>
        <taxon>Magnoliopsida</taxon>
        <taxon>eudicotyledons</taxon>
        <taxon>Gunneridae</taxon>
        <taxon>Pentapetalae</taxon>
        <taxon>rosids</taxon>
        <taxon>fabids</taxon>
        <taxon>Rosales</taxon>
        <taxon>Cannabaceae</taxon>
        <taxon>Cannabis</taxon>
    </lineage>
</organism>
<keyword evidence="2" id="KW-0678">Repressor</keyword>
<dbReference type="SUPFAM" id="SSF47762">
    <property type="entry name" value="PAH2 domain"/>
    <property type="match status" value="2"/>
</dbReference>
<dbReference type="InterPro" id="IPR003822">
    <property type="entry name" value="PAH"/>
</dbReference>
<dbReference type="Pfam" id="PF08295">
    <property type="entry name" value="Sin3_corepress"/>
    <property type="match status" value="1"/>
</dbReference>
<name>A0A7J6F687_CANSA</name>
<dbReference type="InterPro" id="IPR039774">
    <property type="entry name" value="Sin3-like"/>
</dbReference>
<dbReference type="Pfam" id="PF02671">
    <property type="entry name" value="PAH"/>
    <property type="match status" value="2"/>
</dbReference>
<comment type="subcellular location">
    <subcellularLocation>
        <location evidence="1 4">Nucleus</location>
    </subcellularLocation>
</comment>
<proteinExistence type="predicted"/>
<dbReference type="EMBL" id="JAATIQ010000001">
    <property type="protein sequence ID" value="KAF4404954.1"/>
    <property type="molecule type" value="Genomic_DNA"/>
</dbReference>
<dbReference type="GO" id="GO:0003714">
    <property type="term" value="F:transcription corepressor activity"/>
    <property type="evidence" value="ECO:0007669"/>
    <property type="project" value="InterPro"/>
</dbReference>
<evidence type="ECO:0000256" key="3">
    <source>
        <dbReference type="ARBA" id="ARBA00023242"/>
    </source>
</evidence>